<name>C4FK01_9AQUI</name>
<proteinExistence type="predicted"/>
<evidence type="ECO:0000313" key="2">
    <source>
        <dbReference type="Proteomes" id="UP000005540"/>
    </source>
</evidence>
<keyword evidence="2" id="KW-1185">Reference proteome</keyword>
<comment type="caution">
    <text evidence="1">The sequence shown here is derived from an EMBL/GenBank/DDBJ whole genome shotgun (WGS) entry which is preliminary data.</text>
</comment>
<gene>
    <name evidence="1" type="ORF">SULYE_0901</name>
</gene>
<reference evidence="1 2" key="1">
    <citation type="submission" date="2009-04" db="EMBL/GenBank/DDBJ databases">
        <authorList>
            <person name="Reysenbach A.-L."/>
            <person name="Heidelberg J.F."/>
            <person name="Nelson W.C."/>
        </authorList>
    </citation>
    <scope>NUCLEOTIDE SEQUENCE [LARGE SCALE GENOMIC DNA]</scope>
    <source>
        <strain evidence="1 2">SS-5</strain>
    </source>
</reference>
<dbReference type="SUPFAM" id="SSF64182">
    <property type="entry name" value="DHH phosphoesterases"/>
    <property type="match status" value="1"/>
</dbReference>
<organism evidence="1 2">
    <name type="scientific">Sulfurihydrogenibium yellowstonense SS-5</name>
    <dbReference type="NCBI Taxonomy" id="432331"/>
    <lineage>
        <taxon>Bacteria</taxon>
        <taxon>Pseudomonadati</taxon>
        <taxon>Aquificota</taxon>
        <taxon>Aquificia</taxon>
        <taxon>Aquificales</taxon>
        <taxon>Hydrogenothermaceae</taxon>
        <taxon>Sulfurihydrogenibium</taxon>
    </lineage>
</organism>
<dbReference type="InterPro" id="IPR038763">
    <property type="entry name" value="DHH_sf"/>
</dbReference>
<sequence>MKIIGLYHKNCTDGTTAAAVILKKYPDATVIPIEHNFKDEDFEQILGQIDEDTIVYIVDFALKPEYLNKVLEKAKKVINLDHHISMKNILEEIKDPKFEFVFDNDKSGASLTWHYLFNTEPPEIIKYVEDKDIWKWQYGDITKYVNDYLFLFTNKPEEVKELLDKDITEIIEKGKIINQYTTYLINTFVEKAKDLFIKIGNYKVRAYNTGLFQSEIGNLLATGYNEAVCLFSINGDFVKLSFRSLDNHSPSALDLAKLLNGGGHRNAAGASVSINEFCSMIMM</sequence>
<protein>
    <submittedName>
        <fullName evidence="1">Putative phosphoesterase, dhha1</fullName>
    </submittedName>
</protein>
<dbReference type="InterPro" id="IPR052968">
    <property type="entry name" value="Nucleotide_metab_enz"/>
</dbReference>
<accession>C4FK01</accession>
<evidence type="ECO:0000313" key="1">
    <source>
        <dbReference type="EMBL" id="EEP60595.1"/>
    </source>
</evidence>
<dbReference type="Proteomes" id="UP000005540">
    <property type="component" value="Unassembled WGS sequence"/>
</dbReference>
<dbReference type="PANTHER" id="PTHR42146">
    <property type="entry name" value="3',5'-CYCLIC-NUCLEOTIDE PHOSPHODIESTERASE"/>
    <property type="match status" value="1"/>
</dbReference>
<dbReference type="RefSeq" id="WP_007546832.1">
    <property type="nucleotide sequence ID" value="NZ_ABZS01000075.1"/>
</dbReference>
<dbReference type="OrthoDB" id="10630at2"/>
<dbReference type="Gene3D" id="3.10.310.30">
    <property type="match status" value="1"/>
</dbReference>
<dbReference type="AlphaFoldDB" id="C4FK01"/>
<dbReference type="PANTHER" id="PTHR42146:SF1">
    <property type="entry name" value="OLIGORIBONUCLEASE NRNB"/>
    <property type="match status" value="1"/>
</dbReference>
<dbReference type="EMBL" id="ABZS01000075">
    <property type="protein sequence ID" value="EEP60595.1"/>
    <property type="molecule type" value="Genomic_DNA"/>
</dbReference>